<name>A0A914X1Y1_9BILA</name>
<proteinExistence type="predicted"/>
<feature type="transmembrane region" description="Helical" evidence="1">
    <location>
        <begin position="21"/>
        <end position="41"/>
    </location>
</feature>
<organism evidence="2 3">
    <name type="scientific">Plectus sambesii</name>
    <dbReference type="NCBI Taxonomy" id="2011161"/>
    <lineage>
        <taxon>Eukaryota</taxon>
        <taxon>Metazoa</taxon>
        <taxon>Ecdysozoa</taxon>
        <taxon>Nematoda</taxon>
        <taxon>Chromadorea</taxon>
        <taxon>Plectida</taxon>
        <taxon>Plectina</taxon>
        <taxon>Plectoidea</taxon>
        <taxon>Plectidae</taxon>
        <taxon>Plectus</taxon>
    </lineage>
</organism>
<reference evidence="3" key="1">
    <citation type="submission" date="2022-11" db="UniProtKB">
        <authorList>
            <consortium name="WormBaseParasite"/>
        </authorList>
    </citation>
    <scope>IDENTIFICATION</scope>
</reference>
<keyword evidence="2" id="KW-1185">Reference proteome</keyword>
<accession>A0A914X1Y1</accession>
<protein>
    <submittedName>
        <fullName evidence="3">Transmembrane protein</fullName>
    </submittedName>
</protein>
<keyword evidence="1" id="KW-0812">Transmembrane</keyword>
<feature type="transmembrane region" description="Helical" evidence="1">
    <location>
        <begin position="84"/>
        <end position="103"/>
    </location>
</feature>
<keyword evidence="1" id="KW-1133">Transmembrane helix</keyword>
<dbReference type="AlphaFoldDB" id="A0A914X1Y1"/>
<keyword evidence="1" id="KW-0472">Membrane</keyword>
<dbReference type="WBParaSite" id="PSAMB.scaffold5689size11088.g27161.t1">
    <property type="protein sequence ID" value="PSAMB.scaffold5689size11088.g27161.t1"/>
    <property type="gene ID" value="PSAMB.scaffold5689size11088.g27161"/>
</dbReference>
<evidence type="ECO:0000313" key="3">
    <source>
        <dbReference type="WBParaSite" id="PSAMB.scaffold5689size11088.g27161.t1"/>
    </source>
</evidence>
<feature type="transmembrane region" description="Helical" evidence="1">
    <location>
        <begin position="53"/>
        <end position="72"/>
    </location>
</feature>
<sequence length="160" mass="17874">MVTTTASRRFSSTTTKSQIDVWFLTFLSACFIALMLIMFVVMELRFVYKACLLAPLILSFLFVGVLFLAIAFNLDYTNEELASILITALAGYIVEVLSILVLIRRYRQLKEQQSSSADGNAISTVQREMARELAHMNIYMSPPPYSALPPSIPPPDATLP</sequence>
<evidence type="ECO:0000313" key="2">
    <source>
        <dbReference type="Proteomes" id="UP000887566"/>
    </source>
</evidence>
<evidence type="ECO:0000256" key="1">
    <source>
        <dbReference type="SAM" id="Phobius"/>
    </source>
</evidence>
<dbReference type="Proteomes" id="UP000887566">
    <property type="component" value="Unplaced"/>
</dbReference>